<evidence type="ECO:0000313" key="2">
    <source>
        <dbReference type="EMBL" id="SGZ54051.1"/>
    </source>
</evidence>
<dbReference type="OrthoDB" id="4017194at2759"/>
<dbReference type="EMBL" id="LT635759">
    <property type="protein sequence ID" value="SGZ54051.1"/>
    <property type="molecule type" value="Genomic_DNA"/>
</dbReference>
<organism evidence="2 3">
    <name type="scientific">Sungouiella intermedia</name>
    <dbReference type="NCBI Taxonomy" id="45354"/>
    <lineage>
        <taxon>Eukaryota</taxon>
        <taxon>Fungi</taxon>
        <taxon>Dikarya</taxon>
        <taxon>Ascomycota</taxon>
        <taxon>Saccharomycotina</taxon>
        <taxon>Pichiomycetes</taxon>
        <taxon>Metschnikowiaceae</taxon>
        <taxon>Sungouiella</taxon>
    </lineage>
</organism>
<evidence type="ECO:0000256" key="1">
    <source>
        <dbReference type="SAM" id="SignalP"/>
    </source>
</evidence>
<dbReference type="STRING" id="45354.A0A1L0BS32"/>
<proteinExistence type="predicted"/>
<keyword evidence="3" id="KW-1185">Reference proteome</keyword>
<feature type="signal peptide" evidence="1">
    <location>
        <begin position="1"/>
        <end position="20"/>
    </location>
</feature>
<dbReference type="AlphaFoldDB" id="A0A1L0BS32"/>
<evidence type="ECO:0000313" key="3">
    <source>
        <dbReference type="Proteomes" id="UP000182334"/>
    </source>
</evidence>
<sequence>MKVSTVSATFALAMTTSVYAAPTAVGTQDSSLSKREQDQINDLIATLNSYSVKRSLITDPVEIQAREYAIVTQILAAIDSTDLAPQIIQGLVDNPNLQPYVTKATIAIIKSGLISLDTLFTALNDSGLAVKVINDLIHDCTLYQDIYKLALEKISDLTSKILSKLAGNNVSVREFPEGALEEMIVAPSKRYNPDGVVNNLLESLANSGLATSVVRVLLVDPKFLSYGASLFKQLYDQDLINWSGLISAIADSGLVTSLFDAFFNVATLKTVIFNALAAAFDNCGGSTISGTPTGLTTQSTSTTSIGSFTATGTSVPSGSCKKRRRKRSYNY</sequence>
<feature type="chain" id="PRO_5013063532" evidence="1">
    <location>
        <begin position="21"/>
        <end position="331"/>
    </location>
</feature>
<protein>
    <submittedName>
        <fullName evidence="2">CIC11C00000001107</fullName>
    </submittedName>
</protein>
<gene>
    <name evidence="2" type="ORF">SAMEA4029010_CIC11G00000001107</name>
</gene>
<dbReference type="Proteomes" id="UP000182334">
    <property type="component" value="Chromosome IV"/>
</dbReference>
<name>A0A1L0BS32_9ASCO</name>
<keyword evidence="1" id="KW-0732">Signal</keyword>
<accession>A0A1L0BS32</accession>
<reference evidence="2 3" key="1">
    <citation type="submission" date="2016-10" db="EMBL/GenBank/DDBJ databases">
        <authorList>
            <person name="de Groot N.N."/>
        </authorList>
    </citation>
    <scope>NUCLEOTIDE SEQUENCE [LARGE SCALE GENOMIC DNA]</scope>
    <source>
        <strain evidence="2 3">CBS 141442</strain>
    </source>
</reference>